<dbReference type="PANTHER" id="PTHR47526">
    <property type="entry name" value="ATP-DEPENDENT DNA HELICASE"/>
    <property type="match status" value="1"/>
</dbReference>
<sequence length="633" mass="71799">MATQDEPAVCTCTELSSEDIPGSMISRADLEKCKKSELKFWLNCRGLRYKSTETRAELLSRVRQNLDKDFILIDPDPGKAYTRAKKARCRFCSGEEQLRNPESQEPEALVTDTDVDVEESWSTDTSVLPKRFSYLNIVEHAKKPGREAKSYVEKPLEKGYKFFYENYCHDVLCKLEENEIHVKGKCFRSQKKNERPHNVTVILLTTGDVKGAKCSCPAGANGYCNHTMGLLYLIDHVIKLKAPEFPRIGTCTDNPQQWHKPRTQGINPEPIMGYNVINPKYRDKSSEGLKCTFYEARQPMVQNNVGANNLFDSLKSINPSLGFCTVFEQKPATIPTKLNGHMVPCGSVLSYQLSLTEANFNVLTNFPVLQRPRAVGDYFPDLPIETNVPAGVGLQMPLSYQEDRFISHLNVPNPSLIERETRGQSNNPLWFQSRRLRLTSSNFGLVCNRKLNISQTKFVQKNLLSPKDLSNVPSIRYGISNEAKAANKYAEYMTGIGHGVQVLECGLVVSSTMPWLAASPDRKVIDKIFGFGLVEIKCPYSLRHLTPEEACADPSFYCQLVNGKPELKKDHPYYYQVQGQMGLAGLKWCDFLVFFQKGLIVQRIKFDEPFWKSMITKLTNFYQLHVMPEAMKV</sequence>
<dbReference type="InterPro" id="IPR011335">
    <property type="entry name" value="Restrct_endonuc-II-like"/>
</dbReference>
<keyword evidence="1" id="KW-0479">Metal-binding</keyword>
<dbReference type="Pfam" id="PF09588">
    <property type="entry name" value="YqaJ"/>
    <property type="match status" value="1"/>
</dbReference>
<keyword evidence="1" id="KW-0863">Zinc-finger</keyword>
<dbReference type="InterPro" id="IPR011604">
    <property type="entry name" value="PDDEXK-like_dom_sf"/>
</dbReference>
<dbReference type="Gene3D" id="3.90.320.10">
    <property type="match status" value="1"/>
</dbReference>
<dbReference type="InterPro" id="IPR007527">
    <property type="entry name" value="Znf_SWIM"/>
</dbReference>
<dbReference type="InterPro" id="IPR019080">
    <property type="entry name" value="YqaJ_viral_recombinase"/>
</dbReference>
<dbReference type="PANTHER" id="PTHR47526:SF3">
    <property type="entry name" value="PHD-TYPE DOMAIN-CONTAINING PROTEIN"/>
    <property type="match status" value="1"/>
</dbReference>
<protein>
    <recommendedName>
        <fullName evidence="2">SWIM-type domain-containing protein</fullName>
    </recommendedName>
</protein>
<keyword evidence="4" id="KW-1185">Reference proteome</keyword>
<reference evidence="3 4" key="1">
    <citation type="submission" date="2022-05" db="EMBL/GenBank/DDBJ databases">
        <authorList>
            <consortium name="Genoscope - CEA"/>
            <person name="William W."/>
        </authorList>
    </citation>
    <scope>NUCLEOTIDE SEQUENCE [LARGE SCALE GENOMIC DNA]</scope>
</reference>
<gene>
    <name evidence="3" type="ORF">PLOB_00036613</name>
</gene>
<dbReference type="Proteomes" id="UP001159405">
    <property type="component" value="Unassembled WGS sequence"/>
</dbReference>
<dbReference type="SUPFAM" id="SSF52980">
    <property type="entry name" value="Restriction endonuclease-like"/>
    <property type="match status" value="1"/>
</dbReference>
<keyword evidence="1" id="KW-0862">Zinc</keyword>
<feature type="domain" description="SWIM-type" evidence="2">
    <location>
        <begin position="199"/>
        <end position="235"/>
    </location>
</feature>
<dbReference type="PROSITE" id="PS50966">
    <property type="entry name" value="ZF_SWIM"/>
    <property type="match status" value="1"/>
</dbReference>
<evidence type="ECO:0000256" key="1">
    <source>
        <dbReference type="PROSITE-ProRule" id="PRU00325"/>
    </source>
</evidence>
<evidence type="ECO:0000259" key="2">
    <source>
        <dbReference type="PROSITE" id="PS50966"/>
    </source>
</evidence>
<organism evidence="3 4">
    <name type="scientific">Porites lobata</name>
    <dbReference type="NCBI Taxonomy" id="104759"/>
    <lineage>
        <taxon>Eukaryota</taxon>
        <taxon>Metazoa</taxon>
        <taxon>Cnidaria</taxon>
        <taxon>Anthozoa</taxon>
        <taxon>Hexacorallia</taxon>
        <taxon>Scleractinia</taxon>
        <taxon>Fungiina</taxon>
        <taxon>Poritidae</taxon>
        <taxon>Porites</taxon>
    </lineage>
</organism>
<evidence type="ECO:0000313" key="3">
    <source>
        <dbReference type="EMBL" id="CAH3133030.1"/>
    </source>
</evidence>
<proteinExistence type="predicted"/>
<dbReference type="EMBL" id="CALNXK010000052">
    <property type="protein sequence ID" value="CAH3133030.1"/>
    <property type="molecule type" value="Genomic_DNA"/>
</dbReference>
<name>A0ABN8P428_9CNID</name>
<evidence type="ECO:0000313" key="4">
    <source>
        <dbReference type="Proteomes" id="UP001159405"/>
    </source>
</evidence>
<accession>A0ABN8P428</accession>
<dbReference type="CDD" id="cd22343">
    <property type="entry name" value="PDDEXK_lambda_exonuclease-like"/>
    <property type="match status" value="1"/>
</dbReference>
<comment type="caution">
    <text evidence="3">The sequence shown here is derived from an EMBL/GenBank/DDBJ whole genome shotgun (WGS) entry which is preliminary data.</text>
</comment>